<sequence>MKHIPEPASAMLIKLDLVGPPVAPLAMPKQVLTPEPGQIRRSLGQIQSWLGLGRSGLRRAG</sequence>
<dbReference type="KEGG" id="taw:EI545_16015"/>
<protein>
    <submittedName>
        <fullName evidence="1">Uncharacterized protein</fullName>
    </submittedName>
</protein>
<keyword evidence="2" id="KW-1185">Reference proteome</keyword>
<accession>A0A3S8U9G4</accession>
<dbReference type="RefSeq" id="WP_125326391.1">
    <property type="nucleotide sequence ID" value="NZ_CP034328.1"/>
</dbReference>
<name>A0A3S8U9G4_9RHOB</name>
<evidence type="ECO:0000313" key="2">
    <source>
        <dbReference type="Proteomes" id="UP000282002"/>
    </source>
</evidence>
<proteinExistence type="predicted"/>
<dbReference type="EMBL" id="CP034328">
    <property type="protein sequence ID" value="AZL60199.1"/>
    <property type="molecule type" value="Genomic_DNA"/>
</dbReference>
<dbReference type="AlphaFoldDB" id="A0A3S8U9G4"/>
<evidence type="ECO:0000313" key="1">
    <source>
        <dbReference type="EMBL" id="AZL60199.1"/>
    </source>
</evidence>
<organism evidence="1 2">
    <name type="scientific">Tabrizicola piscis</name>
    <dbReference type="NCBI Taxonomy" id="2494374"/>
    <lineage>
        <taxon>Bacteria</taxon>
        <taxon>Pseudomonadati</taxon>
        <taxon>Pseudomonadota</taxon>
        <taxon>Alphaproteobacteria</taxon>
        <taxon>Rhodobacterales</taxon>
        <taxon>Paracoccaceae</taxon>
        <taxon>Tabrizicola</taxon>
    </lineage>
</organism>
<reference evidence="1 2" key="1">
    <citation type="submission" date="2018-12" db="EMBL/GenBank/DDBJ databases">
        <title>Complete genome sequencing of Tabrizicola sp. K13M18.</title>
        <authorList>
            <person name="Bae J.-W."/>
        </authorList>
    </citation>
    <scope>NUCLEOTIDE SEQUENCE [LARGE SCALE GENOMIC DNA]</scope>
    <source>
        <strain evidence="1 2">K13M18</strain>
    </source>
</reference>
<dbReference type="Proteomes" id="UP000282002">
    <property type="component" value="Chromosome"/>
</dbReference>
<gene>
    <name evidence="1" type="ORF">EI545_16015</name>
</gene>